<dbReference type="PROSITE" id="PS51832">
    <property type="entry name" value="HD_GYP"/>
    <property type="match status" value="1"/>
</dbReference>
<reference evidence="4 5" key="1">
    <citation type="journal article" date="2019" name="Front. Microbiol.">
        <title>Thermoanaerosceptrum fracticalcis gen. nov. sp. nov., a Novel Fumarate-Fermenting Microorganism From a Deep Fractured Carbonate Aquifer of the US Great Basin.</title>
        <authorList>
            <person name="Hamilton-Brehm S.D."/>
            <person name="Stewart L.E."/>
            <person name="Zavarin M."/>
            <person name="Caldwell M."/>
            <person name="Lawson P.A."/>
            <person name="Onstott T.C."/>
            <person name="Grzymski J."/>
            <person name="Neveux I."/>
            <person name="Lollar B.S."/>
            <person name="Russell C.E."/>
            <person name="Moser D.P."/>
        </authorList>
    </citation>
    <scope>NUCLEOTIDE SEQUENCE [LARGE SCALE GENOMIC DNA]</scope>
    <source>
        <strain evidence="4 5">DRI-13</strain>
    </source>
</reference>
<name>A0A7G6E2V2_THEFR</name>
<accession>A0A7G6E2V2</accession>
<dbReference type="SMART" id="SM00065">
    <property type="entry name" value="GAF"/>
    <property type="match status" value="2"/>
</dbReference>
<dbReference type="InterPro" id="IPR006675">
    <property type="entry name" value="HDIG_dom"/>
</dbReference>
<feature type="domain" description="HD-GYP" evidence="3">
    <location>
        <begin position="504"/>
        <end position="699"/>
    </location>
</feature>
<dbReference type="Gene3D" id="3.30.450.40">
    <property type="match status" value="2"/>
</dbReference>
<sequence>MKKELSHLDYKELLEEAGLQQIQEQVSKATGLAALVTDPSGKPITRISNLCPFCAIINNTDPGHARCIASRIETAKAVAKSGQPTLQLCHAGLVLIALPIKIKNETVAVVIGENVSLEPLRLEIVPELARELSLNGKELMEAARRVPVWTEERLREAVEPFHTFTDTLSRLLYSKQELQEKTEKLAALFEFSQVVSSSLRISEVAQKALELVFGLTGATSGSVVMLAGETSESIEVAATAESSKEFRVVPEKEVIEAVTREGSELRFDSHPEGNTVEEKRPALSMPLKVGDKITGVLTLSGKPEGAEFGEDEARFLSVLGTSLALALENARLFQGLEENAAMLKQLIEVGQLVSSSLEADVLMGYALQSMKEVLGVKWCVLRLLDEETGELVLKASLGMGKDLQAEVERVRAEGTILGEVLKTAQPQFVEDLAKCAPSLRLPYYSKEIRSVAVVPVLARGKVLGTLKVYSSSPHRWKEEEVGYLATIASQTGLALENARLYSSLRDYYLSAVQALVAALEAKDVYTRGHSVRVANWARACARVLGLGAQEKEQVYLAGLLHDLGKIGVREDILLKPGPLTEEERKEMQSHPVVGSRILEPARFPAAVIAAVRHHHEDYGGGGYPAGLAGEEIPLLARIIRVVDTYDAMTSARPYRQPLTQRQAQEELRRWAGRQFDPRVVEAFLRIPEDEMEEISGGGGGGGGGKGRWIP</sequence>
<evidence type="ECO:0000313" key="4">
    <source>
        <dbReference type="EMBL" id="QNB46406.1"/>
    </source>
</evidence>
<dbReference type="InterPro" id="IPR003607">
    <property type="entry name" value="HD/PDEase_dom"/>
</dbReference>
<dbReference type="AlphaFoldDB" id="A0A7G6E2V2"/>
<dbReference type="NCBIfam" id="TIGR00277">
    <property type="entry name" value="HDIG"/>
    <property type="match status" value="1"/>
</dbReference>
<dbReference type="SUPFAM" id="SSF109604">
    <property type="entry name" value="HD-domain/PDEase-like"/>
    <property type="match status" value="1"/>
</dbReference>
<dbReference type="EMBL" id="CP045798">
    <property type="protein sequence ID" value="QNB46406.1"/>
    <property type="molecule type" value="Genomic_DNA"/>
</dbReference>
<dbReference type="SMART" id="SM00471">
    <property type="entry name" value="HDc"/>
    <property type="match status" value="1"/>
</dbReference>
<dbReference type="SUPFAM" id="SSF55781">
    <property type="entry name" value="GAF domain-like"/>
    <property type="match status" value="2"/>
</dbReference>
<proteinExistence type="predicted"/>
<dbReference type="Proteomes" id="UP000515847">
    <property type="component" value="Chromosome"/>
</dbReference>
<dbReference type="Gene3D" id="1.10.3210.10">
    <property type="entry name" value="Hypothetical protein af1432"/>
    <property type="match status" value="1"/>
</dbReference>
<keyword evidence="5" id="KW-1185">Reference proteome</keyword>
<evidence type="ECO:0000256" key="1">
    <source>
        <dbReference type="SAM" id="MobiDB-lite"/>
    </source>
</evidence>
<dbReference type="InterPro" id="IPR006674">
    <property type="entry name" value="HD_domain"/>
</dbReference>
<dbReference type="Pfam" id="PF10114">
    <property type="entry name" value="PocR"/>
    <property type="match status" value="1"/>
</dbReference>
<feature type="region of interest" description="Disordered" evidence="1">
    <location>
        <begin position="691"/>
        <end position="710"/>
    </location>
</feature>
<dbReference type="InterPro" id="IPR018771">
    <property type="entry name" value="PocR_dom"/>
</dbReference>
<protein>
    <submittedName>
        <fullName evidence="4">GAF domain-containing protein</fullName>
    </submittedName>
</protein>
<dbReference type="KEGG" id="tfr:BR63_08815"/>
<feature type="domain" description="HD" evidence="2">
    <location>
        <begin position="526"/>
        <end position="648"/>
    </location>
</feature>
<organism evidence="4 5">
    <name type="scientific">Thermanaerosceptrum fracticalcis</name>
    <dbReference type="NCBI Taxonomy" id="1712410"/>
    <lineage>
        <taxon>Bacteria</taxon>
        <taxon>Bacillati</taxon>
        <taxon>Bacillota</taxon>
        <taxon>Clostridia</taxon>
        <taxon>Eubacteriales</taxon>
        <taxon>Peptococcaceae</taxon>
        <taxon>Thermanaerosceptrum</taxon>
    </lineage>
</organism>
<dbReference type="PANTHER" id="PTHR43155:SF2">
    <property type="entry name" value="CYCLIC DI-GMP PHOSPHODIESTERASE PA4108"/>
    <property type="match status" value="1"/>
</dbReference>
<evidence type="ECO:0000313" key="5">
    <source>
        <dbReference type="Proteomes" id="UP000515847"/>
    </source>
</evidence>
<dbReference type="Pfam" id="PF13185">
    <property type="entry name" value="GAF_2"/>
    <property type="match status" value="1"/>
</dbReference>
<dbReference type="InterPro" id="IPR003018">
    <property type="entry name" value="GAF"/>
</dbReference>
<dbReference type="InterPro" id="IPR029016">
    <property type="entry name" value="GAF-like_dom_sf"/>
</dbReference>
<dbReference type="Pfam" id="PF13487">
    <property type="entry name" value="HD_5"/>
    <property type="match status" value="1"/>
</dbReference>
<dbReference type="InterPro" id="IPR037522">
    <property type="entry name" value="HD_GYP_dom"/>
</dbReference>
<evidence type="ECO:0000259" key="2">
    <source>
        <dbReference type="PROSITE" id="PS51831"/>
    </source>
</evidence>
<evidence type="ECO:0000259" key="3">
    <source>
        <dbReference type="PROSITE" id="PS51832"/>
    </source>
</evidence>
<dbReference type="RefSeq" id="WP_187142863.1">
    <property type="nucleotide sequence ID" value="NZ_CP045798.1"/>
</dbReference>
<dbReference type="PROSITE" id="PS51831">
    <property type="entry name" value="HD"/>
    <property type="match status" value="1"/>
</dbReference>
<gene>
    <name evidence="4" type="ORF">BR63_08815</name>
</gene>
<feature type="compositionally biased region" description="Gly residues" evidence="1">
    <location>
        <begin position="695"/>
        <end position="710"/>
    </location>
</feature>
<dbReference type="PANTHER" id="PTHR43155">
    <property type="entry name" value="CYCLIC DI-GMP PHOSPHODIESTERASE PA4108-RELATED"/>
    <property type="match status" value="1"/>
</dbReference>
<dbReference type="CDD" id="cd00077">
    <property type="entry name" value="HDc"/>
    <property type="match status" value="1"/>
</dbReference>
<dbReference type="Pfam" id="PF13492">
    <property type="entry name" value="GAF_3"/>
    <property type="match status" value="1"/>
</dbReference>